<feature type="region of interest" description="Disordered" evidence="1">
    <location>
        <begin position="1"/>
        <end position="114"/>
    </location>
</feature>
<dbReference type="Proteomes" id="UP000054776">
    <property type="component" value="Unassembled WGS sequence"/>
</dbReference>
<proteinExistence type="predicted"/>
<dbReference type="EMBL" id="JYDH01000340">
    <property type="protein sequence ID" value="KRY26764.1"/>
    <property type="molecule type" value="Genomic_DNA"/>
</dbReference>
<dbReference type="AlphaFoldDB" id="A0A0V1AR36"/>
<feature type="compositionally biased region" description="Low complexity" evidence="1">
    <location>
        <begin position="66"/>
        <end position="88"/>
    </location>
</feature>
<gene>
    <name evidence="2" type="ORF">T01_8399</name>
</gene>
<protein>
    <submittedName>
        <fullName evidence="2">Uncharacterized protein</fullName>
    </submittedName>
</protein>
<accession>A0A0V1AR36</accession>
<name>A0A0V1AR36_TRISP</name>
<evidence type="ECO:0000256" key="1">
    <source>
        <dbReference type="SAM" id="MobiDB-lite"/>
    </source>
</evidence>
<keyword evidence="3" id="KW-1185">Reference proteome</keyword>
<organism evidence="2 3">
    <name type="scientific">Trichinella spiralis</name>
    <name type="common">Trichina worm</name>
    <dbReference type="NCBI Taxonomy" id="6334"/>
    <lineage>
        <taxon>Eukaryota</taxon>
        <taxon>Metazoa</taxon>
        <taxon>Ecdysozoa</taxon>
        <taxon>Nematoda</taxon>
        <taxon>Enoplea</taxon>
        <taxon>Dorylaimia</taxon>
        <taxon>Trichinellida</taxon>
        <taxon>Trichinellidae</taxon>
        <taxon>Trichinella</taxon>
    </lineage>
</organism>
<sequence length="157" mass="16899">MVTRGRKKLMEASVREAGHHGGESASTVDVAVVESKKITGKTARRTRRAPSLRNLRGITGSRFGHASPKTSPSSPTTTATSNRPRTPSISKRGARSELPYTPAFITPSTSGGSGKQRVLVSLLLRTVELHDLEVFQITEEQVTVRAVFPIAQAVVCH</sequence>
<feature type="compositionally biased region" description="Basic and acidic residues" evidence="1">
    <location>
        <begin position="8"/>
        <end position="22"/>
    </location>
</feature>
<comment type="caution">
    <text evidence="2">The sequence shown here is derived from an EMBL/GenBank/DDBJ whole genome shotgun (WGS) entry which is preliminary data.</text>
</comment>
<evidence type="ECO:0000313" key="2">
    <source>
        <dbReference type="EMBL" id="KRY26764.1"/>
    </source>
</evidence>
<dbReference type="InParanoid" id="A0A0V1AR36"/>
<feature type="compositionally biased region" description="Basic residues" evidence="1">
    <location>
        <begin position="38"/>
        <end position="50"/>
    </location>
</feature>
<dbReference type="OrthoDB" id="5934693at2759"/>
<reference evidence="2 3" key="1">
    <citation type="submission" date="2015-01" db="EMBL/GenBank/DDBJ databases">
        <title>Evolution of Trichinella species and genotypes.</title>
        <authorList>
            <person name="Korhonen P.K."/>
            <person name="Edoardo P."/>
            <person name="Giuseppe L.R."/>
            <person name="Gasser R.B."/>
        </authorList>
    </citation>
    <scope>NUCLEOTIDE SEQUENCE [LARGE SCALE GENOMIC DNA]</scope>
    <source>
        <strain evidence="2">ISS3</strain>
    </source>
</reference>
<evidence type="ECO:0000313" key="3">
    <source>
        <dbReference type="Proteomes" id="UP000054776"/>
    </source>
</evidence>